<organism evidence="2 3">
    <name type="scientific">Chionoecetes opilio</name>
    <name type="common">Atlantic snow crab</name>
    <name type="synonym">Cancer opilio</name>
    <dbReference type="NCBI Taxonomy" id="41210"/>
    <lineage>
        <taxon>Eukaryota</taxon>
        <taxon>Metazoa</taxon>
        <taxon>Ecdysozoa</taxon>
        <taxon>Arthropoda</taxon>
        <taxon>Crustacea</taxon>
        <taxon>Multicrustacea</taxon>
        <taxon>Malacostraca</taxon>
        <taxon>Eumalacostraca</taxon>
        <taxon>Eucarida</taxon>
        <taxon>Decapoda</taxon>
        <taxon>Pleocyemata</taxon>
        <taxon>Brachyura</taxon>
        <taxon>Eubrachyura</taxon>
        <taxon>Majoidea</taxon>
        <taxon>Majidae</taxon>
        <taxon>Chionoecetes</taxon>
    </lineage>
</organism>
<sequence length="101" mass="10524">MSLPWPPQGMPMTSTLSWRTSASGSGITSTTSPSLTGTWFSLTTPLPAPSYRLPSTTPATTLPPTSPPPSSLSTTLLPTMLSGTPHISPTSTTLAAIRRRT</sequence>
<evidence type="ECO:0000256" key="1">
    <source>
        <dbReference type="SAM" id="MobiDB-lite"/>
    </source>
</evidence>
<evidence type="ECO:0000313" key="2">
    <source>
        <dbReference type="EMBL" id="KAG0723526.1"/>
    </source>
</evidence>
<dbReference type="Proteomes" id="UP000770661">
    <property type="component" value="Unassembled WGS sequence"/>
</dbReference>
<feature type="compositionally biased region" description="Low complexity" evidence="1">
    <location>
        <begin position="20"/>
        <end position="38"/>
    </location>
</feature>
<comment type="caution">
    <text evidence="2">The sequence shown here is derived from an EMBL/GenBank/DDBJ whole genome shotgun (WGS) entry which is preliminary data.</text>
</comment>
<feature type="region of interest" description="Disordered" evidence="1">
    <location>
        <begin position="50"/>
        <end position="101"/>
    </location>
</feature>
<proteinExistence type="predicted"/>
<evidence type="ECO:0000313" key="3">
    <source>
        <dbReference type="Proteomes" id="UP000770661"/>
    </source>
</evidence>
<keyword evidence="3" id="KW-1185">Reference proteome</keyword>
<reference evidence="2" key="1">
    <citation type="submission" date="2020-07" db="EMBL/GenBank/DDBJ databases">
        <title>The High-quality genome of the commercially important snow crab, Chionoecetes opilio.</title>
        <authorList>
            <person name="Jeong J.-H."/>
            <person name="Ryu S."/>
        </authorList>
    </citation>
    <scope>NUCLEOTIDE SEQUENCE</scope>
    <source>
        <strain evidence="2">MADBK_172401_WGS</strain>
        <tissue evidence="2">Digestive gland</tissue>
    </source>
</reference>
<dbReference type="AlphaFoldDB" id="A0A8J5CWM7"/>
<feature type="region of interest" description="Disordered" evidence="1">
    <location>
        <begin position="1"/>
        <end position="38"/>
    </location>
</feature>
<protein>
    <submittedName>
        <fullName evidence="2">Uncharacterized protein</fullName>
    </submittedName>
</protein>
<accession>A0A8J5CWM7</accession>
<name>A0A8J5CWM7_CHIOP</name>
<dbReference type="EMBL" id="JACEEZ010008134">
    <property type="protein sequence ID" value="KAG0723526.1"/>
    <property type="molecule type" value="Genomic_DNA"/>
</dbReference>
<feature type="compositionally biased region" description="Low complexity" evidence="1">
    <location>
        <begin position="53"/>
        <end position="63"/>
    </location>
</feature>
<feature type="compositionally biased region" description="Low complexity" evidence="1">
    <location>
        <begin position="71"/>
        <end position="85"/>
    </location>
</feature>
<gene>
    <name evidence="2" type="ORF">GWK47_042555</name>
</gene>